<dbReference type="Pfam" id="PF12708">
    <property type="entry name" value="Pect-lyase_RHGA_epim"/>
    <property type="match status" value="1"/>
</dbReference>
<organism evidence="3 4">
    <name type="scientific">Flavimobilis marinus</name>
    <dbReference type="NCBI Taxonomy" id="285351"/>
    <lineage>
        <taxon>Bacteria</taxon>
        <taxon>Bacillati</taxon>
        <taxon>Actinomycetota</taxon>
        <taxon>Actinomycetes</taxon>
        <taxon>Micrococcales</taxon>
        <taxon>Jonesiaceae</taxon>
        <taxon>Flavimobilis</taxon>
    </lineage>
</organism>
<dbReference type="InterPro" id="IPR012334">
    <property type="entry name" value="Pectin_lyas_fold"/>
</dbReference>
<keyword evidence="1" id="KW-0732">Signal</keyword>
<evidence type="ECO:0000256" key="1">
    <source>
        <dbReference type="SAM" id="SignalP"/>
    </source>
</evidence>
<protein>
    <submittedName>
        <fullName evidence="3">Pectate lyase superfamily protein</fullName>
    </submittedName>
</protein>
<gene>
    <name evidence="3" type="ORF">SAMN04488035_1809</name>
</gene>
<feature type="signal peptide" evidence="1">
    <location>
        <begin position="1"/>
        <end position="36"/>
    </location>
</feature>
<dbReference type="GO" id="GO:0016829">
    <property type="term" value="F:lyase activity"/>
    <property type="evidence" value="ECO:0007669"/>
    <property type="project" value="UniProtKB-KW"/>
</dbReference>
<keyword evidence="4" id="KW-1185">Reference proteome</keyword>
<dbReference type="AlphaFoldDB" id="A0A1I2GL53"/>
<reference evidence="4" key="1">
    <citation type="submission" date="2016-10" db="EMBL/GenBank/DDBJ databases">
        <authorList>
            <person name="Varghese N."/>
            <person name="Submissions S."/>
        </authorList>
    </citation>
    <scope>NUCLEOTIDE SEQUENCE [LARGE SCALE GENOMIC DNA]</scope>
    <source>
        <strain evidence="4">DSM 19083</strain>
    </source>
</reference>
<dbReference type="InterPro" id="IPR059186">
    <property type="entry name" value="SACTE_4363"/>
</dbReference>
<dbReference type="OrthoDB" id="2479530at2"/>
<keyword evidence="3" id="KW-0456">Lyase</keyword>
<evidence type="ECO:0000313" key="4">
    <source>
        <dbReference type="Proteomes" id="UP000198520"/>
    </source>
</evidence>
<dbReference type="RefSeq" id="WP_093377619.1">
    <property type="nucleotide sequence ID" value="NZ_BNAN01000003.1"/>
</dbReference>
<dbReference type="CDD" id="cd23669">
    <property type="entry name" value="GH55_SacteLam55A-like"/>
    <property type="match status" value="1"/>
</dbReference>
<feature type="chain" id="PRO_5011487015" evidence="1">
    <location>
        <begin position="37"/>
        <end position="629"/>
    </location>
</feature>
<feature type="domain" description="Rhamnogalacturonase A/B/Epimerase-like pectate lyase" evidence="2">
    <location>
        <begin position="101"/>
        <end position="235"/>
    </location>
</feature>
<dbReference type="STRING" id="285351.SAMN04488035_1809"/>
<evidence type="ECO:0000313" key="3">
    <source>
        <dbReference type="EMBL" id="SFF17577.1"/>
    </source>
</evidence>
<dbReference type="InterPro" id="IPR024535">
    <property type="entry name" value="RHGA/B-epi-like_pectate_lyase"/>
</dbReference>
<proteinExistence type="predicted"/>
<dbReference type="Gene3D" id="2.160.20.10">
    <property type="entry name" value="Single-stranded right-handed beta-helix, Pectin lyase-like"/>
    <property type="match status" value="2"/>
</dbReference>
<sequence>MRIRSIRPGGGRRAAVRTGVLVATLALLVPASTAAAKHDRGRPADLGPNVVVFDPSMSVAEIQETADEIHARQVDDEMGTNRYALLFLPGTYGTDAEPLQIQVGYYTEVSGLGASPSDVVINGKVEVYNRCLEDGGTANCIALNNFWRSISNLTIDVNGTGQDGCRAGANFWAVSQAVSMRRVQVNGPLTLMDYCTAGPQYASGGYLADSITDDVTNGSQQQWYTRNSEIGSWSNGVWNAVFSGTEGAPDDATFPDPPYTTLDTTPVSREKPYLFVDRKGRYQVRVPAAERDSRGVSWADGQTAGRTIDLREFYVATPRDSVRTLNSQLARGKHLLLTPGVYDVAQSIVIKRPNTVVLGIGHATLTAQRGAVPVKVRDVPGVVVAGLTIDAGAKTSPVLLQVGEKKKHHGHGWGRWFDKARDRAAKKNPTTLSDVYFRIGGPHVGKADLTLEVNSDHVLVDHIWAWRADHGKPGSFGWTASPGRNGVIVNGDHVTATGLFVEHYQEYNLIWNGEHGRTVLFQNELPYDPPNQDAWRHGDTLGYAGYKVADDVRHHELWGGGSYIFTNVDPSLHATQGFEVPERPGVRLHHILTVNLGAGTIDSVVNGVGGPVSNDNTGTPSYVVEYPLP</sequence>
<accession>A0A1I2GL53</accession>
<name>A0A1I2GL53_9MICO</name>
<evidence type="ECO:0000259" key="2">
    <source>
        <dbReference type="Pfam" id="PF12708"/>
    </source>
</evidence>
<dbReference type="Proteomes" id="UP000198520">
    <property type="component" value="Unassembled WGS sequence"/>
</dbReference>
<dbReference type="EMBL" id="FONZ01000003">
    <property type="protein sequence ID" value="SFF17577.1"/>
    <property type="molecule type" value="Genomic_DNA"/>
</dbReference>